<evidence type="ECO:0000313" key="3">
    <source>
        <dbReference type="Proteomes" id="UP000053201"/>
    </source>
</evidence>
<keyword evidence="1" id="KW-0732">Signal</keyword>
<sequence length="76" mass="7695">MKFSLISLFAIVAIGATTISTGVEASPAPVPIPARENPCPHCAPAGPGAGGCSSSLPYKECWVDGKCWCCPTVNGC</sequence>
<accession>A0A0L0H876</accession>
<organism evidence="2 3">
    <name type="scientific">Spizellomyces punctatus (strain DAOM BR117)</name>
    <dbReference type="NCBI Taxonomy" id="645134"/>
    <lineage>
        <taxon>Eukaryota</taxon>
        <taxon>Fungi</taxon>
        <taxon>Fungi incertae sedis</taxon>
        <taxon>Chytridiomycota</taxon>
        <taxon>Chytridiomycota incertae sedis</taxon>
        <taxon>Chytridiomycetes</taxon>
        <taxon>Spizellomycetales</taxon>
        <taxon>Spizellomycetaceae</taxon>
        <taxon>Spizellomyces</taxon>
    </lineage>
</organism>
<keyword evidence="3" id="KW-1185">Reference proteome</keyword>
<dbReference type="RefSeq" id="XP_016604938.1">
    <property type="nucleotide sequence ID" value="XM_016757659.1"/>
</dbReference>
<dbReference type="EMBL" id="KQ257466">
    <property type="protein sequence ID" value="KNC96898.1"/>
    <property type="molecule type" value="Genomic_DNA"/>
</dbReference>
<proteinExistence type="predicted"/>
<gene>
    <name evidence="2" type="ORF">SPPG_09492</name>
</gene>
<evidence type="ECO:0000256" key="1">
    <source>
        <dbReference type="SAM" id="SignalP"/>
    </source>
</evidence>
<dbReference type="Proteomes" id="UP000053201">
    <property type="component" value="Unassembled WGS sequence"/>
</dbReference>
<name>A0A0L0H876_SPIPD</name>
<dbReference type="AlphaFoldDB" id="A0A0L0H876"/>
<dbReference type="InParanoid" id="A0A0L0H876"/>
<feature type="signal peptide" evidence="1">
    <location>
        <begin position="1"/>
        <end position="25"/>
    </location>
</feature>
<feature type="chain" id="PRO_5005539766" evidence="1">
    <location>
        <begin position="26"/>
        <end position="76"/>
    </location>
</feature>
<evidence type="ECO:0000313" key="2">
    <source>
        <dbReference type="EMBL" id="KNC96898.1"/>
    </source>
</evidence>
<reference evidence="2 3" key="1">
    <citation type="submission" date="2009-08" db="EMBL/GenBank/DDBJ databases">
        <title>The Genome Sequence of Spizellomyces punctatus strain DAOM BR117.</title>
        <authorList>
            <consortium name="The Broad Institute Genome Sequencing Platform"/>
            <person name="Russ C."/>
            <person name="Cuomo C."/>
            <person name="Shea T."/>
            <person name="Young S.K."/>
            <person name="Zeng Q."/>
            <person name="Koehrsen M."/>
            <person name="Haas B."/>
            <person name="Borodovsky M."/>
            <person name="Guigo R."/>
            <person name="Alvarado L."/>
            <person name="Berlin A."/>
            <person name="Bochicchio J."/>
            <person name="Borenstein D."/>
            <person name="Chapman S."/>
            <person name="Chen Z."/>
            <person name="Engels R."/>
            <person name="Freedman E."/>
            <person name="Gellesch M."/>
            <person name="Goldberg J."/>
            <person name="Griggs A."/>
            <person name="Gujja S."/>
            <person name="Heiman D."/>
            <person name="Hepburn T."/>
            <person name="Howarth C."/>
            <person name="Jen D."/>
            <person name="Larson L."/>
            <person name="Lewis B."/>
            <person name="Mehta T."/>
            <person name="Park D."/>
            <person name="Pearson M."/>
            <person name="Roberts A."/>
            <person name="Saif S."/>
            <person name="Shenoy N."/>
            <person name="Sisk P."/>
            <person name="Stolte C."/>
            <person name="Sykes S."/>
            <person name="Thomson T."/>
            <person name="Walk T."/>
            <person name="White J."/>
            <person name="Yandava C."/>
            <person name="Burger G."/>
            <person name="Gray M.W."/>
            <person name="Holland P.W.H."/>
            <person name="King N."/>
            <person name="Lang F.B.F."/>
            <person name="Roger A.J."/>
            <person name="Ruiz-Trillo I."/>
            <person name="Lander E."/>
            <person name="Nusbaum C."/>
        </authorList>
    </citation>
    <scope>NUCLEOTIDE SEQUENCE [LARGE SCALE GENOMIC DNA]</scope>
    <source>
        <strain evidence="2 3">DAOM BR117</strain>
    </source>
</reference>
<protein>
    <submittedName>
        <fullName evidence="2">Uncharacterized protein</fullName>
    </submittedName>
</protein>
<dbReference type="GeneID" id="27692617"/>
<dbReference type="VEuPathDB" id="FungiDB:SPPG_09492"/>
<dbReference type="OrthoDB" id="10343872at2759"/>